<name>A0AAQ3X036_PASNO</name>
<reference evidence="1 2" key="1">
    <citation type="submission" date="2024-02" db="EMBL/GenBank/DDBJ databases">
        <title>High-quality chromosome-scale genome assembly of Pensacola bahiagrass (Paspalum notatum Flugge var. saurae).</title>
        <authorList>
            <person name="Vega J.M."/>
            <person name="Podio M."/>
            <person name="Orjuela J."/>
            <person name="Siena L.A."/>
            <person name="Pessino S.C."/>
            <person name="Combes M.C."/>
            <person name="Mariac C."/>
            <person name="Albertini E."/>
            <person name="Pupilli F."/>
            <person name="Ortiz J.P.A."/>
            <person name="Leblanc O."/>
        </authorList>
    </citation>
    <scope>NUCLEOTIDE SEQUENCE [LARGE SCALE GENOMIC DNA]</scope>
    <source>
        <strain evidence="1">R1</strain>
        <tissue evidence="1">Leaf</tissue>
    </source>
</reference>
<keyword evidence="2" id="KW-1185">Reference proteome</keyword>
<evidence type="ECO:0000313" key="2">
    <source>
        <dbReference type="Proteomes" id="UP001341281"/>
    </source>
</evidence>
<accession>A0AAQ3X036</accession>
<gene>
    <name evidence="1" type="ORF">U9M48_027463</name>
</gene>
<proteinExistence type="predicted"/>
<dbReference type="Proteomes" id="UP001341281">
    <property type="component" value="Chromosome 06"/>
</dbReference>
<protein>
    <submittedName>
        <fullName evidence="1">Uncharacterized protein</fullName>
    </submittedName>
</protein>
<organism evidence="1 2">
    <name type="scientific">Paspalum notatum var. saurae</name>
    <dbReference type="NCBI Taxonomy" id="547442"/>
    <lineage>
        <taxon>Eukaryota</taxon>
        <taxon>Viridiplantae</taxon>
        <taxon>Streptophyta</taxon>
        <taxon>Embryophyta</taxon>
        <taxon>Tracheophyta</taxon>
        <taxon>Spermatophyta</taxon>
        <taxon>Magnoliopsida</taxon>
        <taxon>Liliopsida</taxon>
        <taxon>Poales</taxon>
        <taxon>Poaceae</taxon>
        <taxon>PACMAD clade</taxon>
        <taxon>Panicoideae</taxon>
        <taxon>Andropogonodae</taxon>
        <taxon>Paspaleae</taxon>
        <taxon>Paspalinae</taxon>
        <taxon>Paspalum</taxon>
    </lineage>
</organism>
<evidence type="ECO:0000313" key="1">
    <source>
        <dbReference type="EMBL" id="WVZ79941.1"/>
    </source>
</evidence>
<sequence length="147" mass="16374">MHGHPTCAPLRASRSHPAPTFSAPLFSTLNRLPEPPVTPSTTALSQHVLTRCPQHHHAPRRFLSPWIWSVEKTAARGMEPPTEAPLRLACRPLRLPLSPVSRPPNLPSRWRAARRGFLSHRSTHALAVLVALECRGTWLRLVLVPAQ</sequence>
<dbReference type="AlphaFoldDB" id="A0AAQ3X036"/>
<dbReference type="EMBL" id="CP144750">
    <property type="protein sequence ID" value="WVZ79941.1"/>
    <property type="molecule type" value="Genomic_DNA"/>
</dbReference>